<keyword evidence="2" id="KW-1185">Reference proteome</keyword>
<organism evidence="1 2">
    <name type="scientific">Mobilicoccus pelagius NBRC 104925</name>
    <dbReference type="NCBI Taxonomy" id="1089455"/>
    <lineage>
        <taxon>Bacteria</taxon>
        <taxon>Bacillati</taxon>
        <taxon>Actinomycetota</taxon>
        <taxon>Actinomycetes</taxon>
        <taxon>Micrococcales</taxon>
        <taxon>Dermatophilaceae</taxon>
        <taxon>Mobilicoccus</taxon>
    </lineage>
</organism>
<name>H5UQ88_9MICO</name>
<dbReference type="Proteomes" id="UP000004367">
    <property type="component" value="Unassembled WGS sequence"/>
</dbReference>
<accession>H5UQ88</accession>
<dbReference type="AlphaFoldDB" id="H5UQ88"/>
<evidence type="ECO:0000313" key="1">
    <source>
        <dbReference type="EMBL" id="GAB47896.1"/>
    </source>
</evidence>
<gene>
    <name evidence="1" type="ORF">MOPEL_030_00070</name>
</gene>
<reference evidence="1 2" key="1">
    <citation type="submission" date="2012-02" db="EMBL/GenBank/DDBJ databases">
        <title>Whole genome shotgun sequence of Mobilicoccus pelagius NBRC 104925.</title>
        <authorList>
            <person name="Yoshida Y."/>
            <person name="Hosoyama A."/>
            <person name="Tsuchikane K."/>
            <person name="Katsumata H."/>
            <person name="Yamazaki S."/>
            <person name="Fujita N."/>
        </authorList>
    </citation>
    <scope>NUCLEOTIDE SEQUENCE [LARGE SCALE GENOMIC DNA]</scope>
    <source>
        <strain evidence="1 2">NBRC 104925</strain>
    </source>
</reference>
<protein>
    <submittedName>
        <fullName evidence="1">Uncharacterized protein</fullName>
    </submittedName>
</protein>
<dbReference type="EMBL" id="BAFE01000028">
    <property type="protein sequence ID" value="GAB47896.1"/>
    <property type="molecule type" value="Genomic_DNA"/>
</dbReference>
<evidence type="ECO:0000313" key="2">
    <source>
        <dbReference type="Proteomes" id="UP000004367"/>
    </source>
</evidence>
<sequence>MPPGVRPQEAQGEAVGLVAREARDRLDEVAETVNGHGWGVLSDGGVEPGRGPCRVDMNKFIPMLAIFLSYSSDISLGETAFLSMEGCPARPEMRHLSVDGALCETQ</sequence>
<proteinExistence type="predicted"/>
<comment type="caution">
    <text evidence="1">The sequence shown here is derived from an EMBL/GenBank/DDBJ whole genome shotgun (WGS) entry which is preliminary data.</text>
</comment>